<dbReference type="AlphaFoldDB" id="A0A101KT45"/>
<keyword evidence="2" id="KW-0472">Membrane</keyword>
<feature type="transmembrane region" description="Helical" evidence="2">
    <location>
        <begin position="24"/>
        <end position="43"/>
    </location>
</feature>
<evidence type="ECO:0000313" key="4">
    <source>
        <dbReference type="Proteomes" id="UP000053176"/>
    </source>
</evidence>
<evidence type="ECO:0000313" key="3">
    <source>
        <dbReference type="EMBL" id="KUM26324.1"/>
    </source>
</evidence>
<evidence type="ECO:0000256" key="2">
    <source>
        <dbReference type="SAM" id="Phobius"/>
    </source>
</evidence>
<gene>
    <name evidence="3" type="ORF">AU467_22565</name>
</gene>
<evidence type="ECO:0000256" key="1">
    <source>
        <dbReference type="SAM" id="MobiDB-lite"/>
    </source>
</evidence>
<organism evidence="3 4">
    <name type="scientific">Rhizobium loti</name>
    <name type="common">Mesorhizobium loti</name>
    <dbReference type="NCBI Taxonomy" id="381"/>
    <lineage>
        <taxon>Bacteria</taxon>
        <taxon>Pseudomonadati</taxon>
        <taxon>Pseudomonadota</taxon>
        <taxon>Alphaproteobacteria</taxon>
        <taxon>Hyphomicrobiales</taxon>
        <taxon>Phyllobacteriaceae</taxon>
        <taxon>Mesorhizobium</taxon>
    </lineage>
</organism>
<feature type="region of interest" description="Disordered" evidence="1">
    <location>
        <begin position="61"/>
        <end position="84"/>
    </location>
</feature>
<keyword evidence="2" id="KW-0812">Transmembrane</keyword>
<dbReference type="Proteomes" id="UP000053176">
    <property type="component" value="Unassembled WGS sequence"/>
</dbReference>
<dbReference type="EMBL" id="LPWA01000107">
    <property type="protein sequence ID" value="KUM26324.1"/>
    <property type="molecule type" value="Genomic_DNA"/>
</dbReference>
<sequence>MVANAGIVLSGVLVMLLNSPLPDLVVGVMVVGIVLKGGWEILAKRAKPAILPMVHRKETDSDQASFVAPSPSAWPLEAGDRRRM</sequence>
<accession>A0A101KT45</accession>
<protein>
    <submittedName>
        <fullName evidence="3">Uncharacterized protein</fullName>
    </submittedName>
</protein>
<comment type="caution">
    <text evidence="3">The sequence shown here is derived from an EMBL/GenBank/DDBJ whole genome shotgun (WGS) entry which is preliminary data.</text>
</comment>
<name>A0A101KT45_RHILI</name>
<keyword evidence="2" id="KW-1133">Transmembrane helix</keyword>
<reference evidence="3 4" key="1">
    <citation type="submission" date="2015-12" db="EMBL/GenBank/DDBJ databases">
        <title>Draft genome sequence of Mesorhizobium sp. UFLA 01-765, a multitolerant efficient symbiont and plant-growth promoting strain isolated from Zn-mining soil using Leucaena leucocephala as a trap plant.</title>
        <authorList>
            <person name="Rangel W.M."/>
            <person name="Thijs S."/>
            <person name="Longatti S.M."/>
            <person name="Moreira F.M."/>
            <person name="Weyens N."/>
            <person name="Vangronsveld J."/>
            <person name="Van Hamme J.D."/>
            <person name="Bottos E.M."/>
            <person name="Rineau F."/>
        </authorList>
    </citation>
    <scope>NUCLEOTIDE SEQUENCE [LARGE SCALE GENOMIC DNA]</scope>
    <source>
        <strain evidence="3 4">UFLA 01-765</strain>
    </source>
</reference>
<proteinExistence type="predicted"/>